<dbReference type="PIRSF" id="PIRSF001488">
    <property type="entry name" value="Tdi_protein"/>
    <property type="match status" value="1"/>
</dbReference>
<reference evidence="10 11" key="1">
    <citation type="submission" date="2017-10" db="EMBL/GenBank/DDBJ databases">
        <authorList>
            <person name="Banno H."/>
            <person name="Chua N.-H."/>
        </authorList>
    </citation>
    <scope>NUCLEOTIDE SEQUENCE [LARGE SCALE GENOMIC DNA]</scope>
    <source>
        <strain evidence="10">Vibrio tapetis CECT4600</strain>
    </source>
</reference>
<evidence type="ECO:0000256" key="6">
    <source>
        <dbReference type="ARBA" id="ARBA00023284"/>
    </source>
</evidence>
<keyword evidence="4 7" id="KW-0574">Periplasm</keyword>
<dbReference type="InterPro" id="IPR001853">
    <property type="entry name" value="DSBA-like_thioredoxin_dom"/>
</dbReference>
<gene>
    <name evidence="10" type="primary">dsbA</name>
    <name evidence="10" type="ORF">VTAP4600_A3297</name>
</gene>
<evidence type="ECO:0000313" key="10">
    <source>
        <dbReference type="EMBL" id="SON51258.1"/>
    </source>
</evidence>
<dbReference type="InterPro" id="IPR050824">
    <property type="entry name" value="Thiol_disulfide_DsbA"/>
</dbReference>
<dbReference type="GO" id="GO:0042597">
    <property type="term" value="C:periplasmic space"/>
    <property type="evidence" value="ECO:0007669"/>
    <property type="project" value="UniProtKB-SubCell"/>
</dbReference>
<dbReference type="Gene3D" id="3.40.30.10">
    <property type="entry name" value="Glutaredoxin"/>
    <property type="match status" value="1"/>
</dbReference>
<evidence type="ECO:0000313" key="11">
    <source>
        <dbReference type="Proteomes" id="UP000235828"/>
    </source>
</evidence>
<dbReference type="InterPro" id="IPR017937">
    <property type="entry name" value="Thioredoxin_CS"/>
</dbReference>
<accession>A0A2N8ZH75</accession>
<dbReference type="CDD" id="cd03019">
    <property type="entry name" value="DsbA_DsbA"/>
    <property type="match status" value="1"/>
</dbReference>
<dbReference type="InterPro" id="IPR036249">
    <property type="entry name" value="Thioredoxin-like_sf"/>
</dbReference>
<dbReference type="AlphaFoldDB" id="A0A2N8ZH75"/>
<feature type="disulfide bond" description="Redox-active" evidence="8">
    <location>
        <begin position="65"/>
        <end position="68"/>
    </location>
</feature>
<evidence type="ECO:0000256" key="3">
    <source>
        <dbReference type="ARBA" id="ARBA00022729"/>
    </source>
</evidence>
<evidence type="ECO:0000256" key="7">
    <source>
        <dbReference type="PIRNR" id="PIRNR001488"/>
    </source>
</evidence>
<proteinExistence type="inferred from homology"/>
<dbReference type="GO" id="GO:0015036">
    <property type="term" value="F:disulfide oxidoreductase activity"/>
    <property type="evidence" value="ECO:0007669"/>
    <property type="project" value="UniProtKB-ARBA"/>
</dbReference>
<dbReference type="Pfam" id="PF01323">
    <property type="entry name" value="DSBA"/>
    <property type="match status" value="1"/>
</dbReference>
<dbReference type="PANTHER" id="PTHR35891:SF2">
    <property type="entry name" value="THIOL:DISULFIDE INTERCHANGE PROTEIN DSBA"/>
    <property type="match status" value="1"/>
</dbReference>
<keyword evidence="5 7" id="KW-1015">Disulfide bond</keyword>
<dbReference type="EMBL" id="LT960611">
    <property type="protein sequence ID" value="SON51258.1"/>
    <property type="molecule type" value="Genomic_DNA"/>
</dbReference>
<organism evidence="10 11">
    <name type="scientific">Vibrio tapetis subsp. tapetis</name>
    <dbReference type="NCBI Taxonomy" id="1671868"/>
    <lineage>
        <taxon>Bacteria</taxon>
        <taxon>Pseudomonadati</taxon>
        <taxon>Pseudomonadota</taxon>
        <taxon>Gammaproteobacteria</taxon>
        <taxon>Vibrionales</taxon>
        <taxon>Vibrionaceae</taxon>
        <taxon>Vibrio</taxon>
    </lineage>
</organism>
<keyword evidence="3" id="KW-0732">Signal</keyword>
<dbReference type="InterPro" id="IPR013766">
    <property type="entry name" value="Thioredoxin_domain"/>
</dbReference>
<keyword evidence="11" id="KW-1185">Reference proteome</keyword>
<protein>
    <recommendedName>
        <fullName evidence="7">Thiol:disulfide interchange protein</fullName>
    </recommendedName>
</protein>
<evidence type="ECO:0000256" key="2">
    <source>
        <dbReference type="ARBA" id="ARBA00005791"/>
    </source>
</evidence>
<dbReference type="PROSITE" id="PS00194">
    <property type="entry name" value="THIOREDOXIN_1"/>
    <property type="match status" value="1"/>
</dbReference>
<sequence>MVIKNSSYGFNGEKLKHEKIIALAVTLLLSVFAYAAKFNQDEHYKVLDVTASSSPLVTELFSFYCPHCHSFEPMIQELKRQLPDNAKLQKVHVSFMGGPMGMSMSKAYATSIVLKIEDKMTPILFDRIHNMRQAPKDDAELRQIFLDHGVKAKAFDAAFNGFAVDSMVRRFDKQFENSGLRGVPALIVNNKYLVKTESLESVEQYFELVNFLLKK</sequence>
<comment type="subcellular location">
    <subcellularLocation>
        <location evidence="1 7">Periplasm</location>
    </subcellularLocation>
</comment>
<evidence type="ECO:0000256" key="5">
    <source>
        <dbReference type="ARBA" id="ARBA00023157"/>
    </source>
</evidence>
<evidence type="ECO:0000256" key="8">
    <source>
        <dbReference type="PIRSR" id="PIRSR001488-1"/>
    </source>
</evidence>
<evidence type="ECO:0000256" key="1">
    <source>
        <dbReference type="ARBA" id="ARBA00004418"/>
    </source>
</evidence>
<evidence type="ECO:0000259" key="9">
    <source>
        <dbReference type="PROSITE" id="PS51352"/>
    </source>
</evidence>
<keyword evidence="6" id="KW-0676">Redox-active center</keyword>
<feature type="domain" description="Thioredoxin" evidence="9">
    <location>
        <begin position="27"/>
        <end position="214"/>
    </location>
</feature>
<dbReference type="KEGG" id="vta:A3297"/>
<dbReference type="Proteomes" id="UP000235828">
    <property type="component" value="Chromosome A"/>
</dbReference>
<dbReference type="PANTHER" id="PTHR35891">
    <property type="entry name" value="THIOL:DISULFIDE INTERCHANGE PROTEIN DSBA"/>
    <property type="match status" value="1"/>
</dbReference>
<name>A0A2N8ZH75_9VIBR</name>
<dbReference type="InterPro" id="IPR023205">
    <property type="entry name" value="DsbA/DsbL"/>
</dbReference>
<dbReference type="PROSITE" id="PS51352">
    <property type="entry name" value="THIOREDOXIN_2"/>
    <property type="match status" value="1"/>
</dbReference>
<evidence type="ECO:0000256" key="4">
    <source>
        <dbReference type="ARBA" id="ARBA00022764"/>
    </source>
</evidence>
<dbReference type="SUPFAM" id="SSF52833">
    <property type="entry name" value="Thioredoxin-like"/>
    <property type="match status" value="1"/>
</dbReference>
<comment type="similarity">
    <text evidence="2">Belongs to the thioredoxin family. DsbA subfamily.</text>
</comment>